<dbReference type="SMR" id="A0A078KUQ9"/>
<dbReference type="GO" id="GO:0009374">
    <property type="term" value="F:biotin binding"/>
    <property type="evidence" value="ECO:0007669"/>
    <property type="project" value="InterPro"/>
</dbReference>
<keyword evidence="5" id="KW-1185">Reference proteome</keyword>
<dbReference type="Gene3D" id="2.40.128.30">
    <property type="entry name" value="Avidin-like"/>
    <property type="match status" value="1"/>
</dbReference>
<keyword evidence="3" id="KW-0732">Signal</keyword>
<gene>
    <name evidence="4" type="ORF">BN59_01056</name>
</gene>
<evidence type="ECO:0000313" key="5">
    <source>
        <dbReference type="Proteomes" id="UP000044071"/>
    </source>
</evidence>
<accession>A0A078KUQ9</accession>
<evidence type="ECO:0000313" key="4">
    <source>
        <dbReference type="EMBL" id="CDZ76781.1"/>
    </source>
</evidence>
<comment type="subcellular location">
    <subcellularLocation>
        <location evidence="1">Secreted</location>
    </subcellularLocation>
</comment>
<dbReference type="AlphaFoldDB" id="A0A078KUQ9"/>
<name>A0A078KUQ9_9GAMM</name>
<dbReference type="EMBL" id="CCSB01000001">
    <property type="protein sequence ID" value="CDZ76781.1"/>
    <property type="molecule type" value="Genomic_DNA"/>
</dbReference>
<sequence>MYRVSILKVPLIINKDYKMSFKILGCTAFLGFSLICQTGFAAETMVFKNENGSVLELSAGENSTVSGYFTTAVATKECQQAVGQKRPVVGFLTGNALTLSIAYPDCGSALSIIGNLKDDNKAIDTTWVVSHQLASAKNQGLAAQFIGHNIYQRIS</sequence>
<dbReference type="GO" id="GO:0005576">
    <property type="term" value="C:extracellular region"/>
    <property type="evidence" value="ECO:0007669"/>
    <property type="project" value="UniProtKB-SubCell"/>
</dbReference>
<organism evidence="4 5">
    <name type="scientific">Legionella massiliensis</name>
    <dbReference type="NCBI Taxonomy" id="1034943"/>
    <lineage>
        <taxon>Bacteria</taxon>
        <taxon>Pseudomonadati</taxon>
        <taxon>Pseudomonadota</taxon>
        <taxon>Gammaproteobacteria</taxon>
        <taxon>Legionellales</taxon>
        <taxon>Legionellaceae</taxon>
        <taxon>Legionella</taxon>
    </lineage>
</organism>
<dbReference type="Pfam" id="PF01382">
    <property type="entry name" value="Avidin"/>
    <property type="match status" value="1"/>
</dbReference>
<evidence type="ECO:0000256" key="2">
    <source>
        <dbReference type="ARBA" id="ARBA00022525"/>
    </source>
</evidence>
<dbReference type="Proteomes" id="UP000044071">
    <property type="component" value="Unassembled WGS sequence"/>
</dbReference>
<keyword evidence="2" id="KW-0964">Secreted</keyword>
<evidence type="ECO:0000256" key="1">
    <source>
        <dbReference type="ARBA" id="ARBA00004613"/>
    </source>
</evidence>
<dbReference type="eggNOG" id="ENOG5031EA4">
    <property type="taxonomic scope" value="Bacteria"/>
</dbReference>
<protein>
    <submittedName>
        <fullName evidence="4">Avidin family protein</fullName>
    </submittedName>
</protein>
<evidence type="ECO:0000256" key="3">
    <source>
        <dbReference type="ARBA" id="ARBA00022729"/>
    </source>
</evidence>
<dbReference type="SUPFAM" id="SSF50876">
    <property type="entry name" value="Avidin/streptavidin"/>
    <property type="match status" value="1"/>
</dbReference>
<proteinExistence type="predicted"/>
<dbReference type="InterPro" id="IPR005468">
    <property type="entry name" value="Avidin/str"/>
</dbReference>
<dbReference type="InterPro" id="IPR036896">
    <property type="entry name" value="Avidin-like_sf"/>
</dbReference>
<dbReference type="OrthoDB" id="5637373at2"/>
<reference evidence="4 5" key="1">
    <citation type="submission" date="2014-06" db="EMBL/GenBank/DDBJ databases">
        <authorList>
            <person name="Urmite Genomes Urmite Genomes"/>
        </authorList>
    </citation>
    <scope>NUCLEOTIDE SEQUENCE [LARGE SCALE GENOMIC DNA]</scope>
</reference>